<proteinExistence type="predicted"/>
<organism evidence="1 2">
    <name type="scientific">Sphaerodactylus townsendi</name>
    <dbReference type="NCBI Taxonomy" id="933632"/>
    <lineage>
        <taxon>Eukaryota</taxon>
        <taxon>Metazoa</taxon>
        <taxon>Chordata</taxon>
        <taxon>Craniata</taxon>
        <taxon>Vertebrata</taxon>
        <taxon>Euteleostomi</taxon>
        <taxon>Lepidosauria</taxon>
        <taxon>Squamata</taxon>
        <taxon>Bifurcata</taxon>
        <taxon>Gekkota</taxon>
        <taxon>Sphaerodactylidae</taxon>
        <taxon>Sphaerodactylus</taxon>
    </lineage>
</organism>
<dbReference type="Proteomes" id="UP000827872">
    <property type="component" value="Linkage Group LG08"/>
</dbReference>
<evidence type="ECO:0000313" key="2">
    <source>
        <dbReference type="Proteomes" id="UP000827872"/>
    </source>
</evidence>
<reference evidence="1" key="1">
    <citation type="submission" date="2021-08" db="EMBL/GenBank/DDBJ databases">
        <title>The first chromosome-level gecko genome reveals the dynamic sex chromosomes of Neotropical dwarf geckos (Sphaerodactylidae: Sphaerodactylus).</title>
        <authorList>
            <person name="Pinto B.J."/>
            <person name="Keating S.E."/>
            <person name="Gamble T."/>
        </authorList>
    </citation>
    <scope>NUCLEOTIDE SEQUENCE</scope>
    <source>
        <strain evidence="1">TG3544</strain>
    </source>
</reference>
<name>A0ACB8F957_9SAUR</name>
<dbReference type="EMBL" id="CM037621">
    <property type="protein sequence ID" value="KAH8001783.1"/>
    <property type="molecule type" value="Genomic_DNA"/>
</dbReference>
<keyword evidence="2" id="KW-1185">Reference proteome</keyword>
<evidence type="ECO:0000313" key="1">
    <source>
        <dbReference type="EMBL" id="KAH8001783.1"/>
    </source>
</evidence>
<sequence>MAMRAVGEGAIPSILQLLVWTSSLESCITSGVHIDDEVPVKHSRIGPCHCLADVSDIHMHVMLRHIQSEGTFYDYDKANVDSTTEGTATDPNNFKDPSMELVKTDSEMMNKASSQEIKTMLTMGQVRARMMSTTSGDLYSDHFSVSCTRDIITNSTGQ</sequence>
<accession>A0ACB8F957</accession>
<gene>
    <name evidence="1" type="ORF">K3G42_016284</name>
</gene>
<protein>
    <submittedName>
        <fullName evidence="1">Uncharacterized protein</fullName>
    </submittedName>
</protein>
<comment type="caution">
    <text evidence="1">The sequence shown here is derived from an EMBL/GenBank/DDBJ whole genome shotgun (WGS) entry which is preliminary data.</text>
</comment>